<feature type="compositionally biased region" description="Polar residues" evidence="8">
    <location>
        <begin position="93"/>
        <end position="108"/>
    </location>
</feature>
<reference evidence="10 11" key="1">
    <citation type="submission" date="2016-03" db="EMBL/GenBank/DDBJ databases">
        <authorList>
            <person name="Ploux O."/>
        </authorList>
    </citation>
    <scope>NUCLEOTIDE SEQUENCE [LARGE SCALE GENOMIC DNA]</scope>
    <source>
        <strain evidence="10 11">UAMH 11012</strain>
    </source>
</reference>
<keyword evidence="11" id="KW-1185">Reference proteome</keyword>
<dbReference type="AlphaFoldDB" id="A0A1L7WUA9"/>
<keyword evidence="7" id="KW-0539">Nucleus</keyword>
<evidence type="ECO:0000256" key="1">
    <source>
        <dbReference type="ARBA" id="ARBA00004123"/>
    </source>
</evidence>
<dbReference type="PROSITE" id="PS00463">
    <property type="entry name" value="ZN2_CY6_FUNGAL_1"/>
    <property type="match status" value="1"/>
</dbReference>
<protein>
    <recommendedName>
        <fullName evidence="9">Zn(2)-C6 fungal-type domain-containing protein</fullName>
    </recommendedName>
</protein>
<dbReference type="InterPro" id="IPR001138">
    <property type="entry name" value="Zn2Cys6_DnaBD"/>
</dbReference>
<dbReference type="EMBL" id="FJOG01000008">
    <property type="protein sequence ID" value="CZR56381.1"/>
    <property type="molecule type" value="Genomic_DNA"/>
</dbReference>
<evidence type="ECO:0000256" key="6">
    <source>
        <dbReference type="ARBA" id="ARBA00023163"/>
    </source>
</evidence>
<gene>
    <name evidence="10" type="ORF">PAC_06269</name>
</gene>
<comment type="subcellular location">
    <subcellularLocation>
        <location evidence="1">Nucleus</location>
    </subcellularLocation>
</comment>
<dbReference type="CDD" id="cd00067">
    <property type="entry name" value="GAL4"/>
    <property type="match status" value="1"/>
</dbReference>
<feature type="domain" description="Zn(2)-C6 fungal-type" evidence="9">
    <location>
        <begin position="26"/>
        <end position="54"/>
    </location>
</feature>
<evidence type="ECO:0000256" key="5">
    <source>
        <dbReference type="ARBA" id="ARBA00023125"/>
    </source>
</evidence>
<dbReference type="SMART" id="SM00066">
    <property type="entry name" value="GAL4"/>
    <property type="match status" value="1"/>
</dbReference>
<dbReference type="GO" id="GO:0008270">
    <property type="term" value="F:zinc ion binding"/>
    <property type="evidence" value="ECO:0007669"/>
    <property type="project" value="InterPro"/>
</dbReference>
<dbReference type="PROSITE" id="PS50048">
    <property type="entry name" value="ZN2_CY6_FUNGAL_2"/>
    <property type="match status" value="1"/>
</dbReference>
<dbReference type="GO" id="GO:0000981">
    <property type="term" value="F:DNA-binding transcription factor activity, RNA polymerase II-specific"/>
    <property type="evidence" value="ECO:0007669"/>
    <property type="project" value="InterPro"/>
</dbReference>
<dbReference type="Pfam" id="PF00172">
    <property type="entry name" value="Zn_clus"/>
    <property type="match status" value="1"/>
</dbReference>
<dbReference type="InterPro" id="IPR036864">
    <property type="entry name" value="Zn2-C6_fun-type_DNA-bd_sf"/>
</dbReference>
<organism evidence="10 11">
    <name type="scientific">Phialocephala subalpina</name>
    <dbReference type="NCBI Taxonomy" id="576137"/>
    <lineage>
        <taxon>Eukaryota</taxon>
        <taxon>Fungi</taxon>
        <taxon>Dikarya</taxon>
        <taxon>Ascomycota</taxon>
        <taxon>Pezizomycotina</taxon>
        <taxon>Leotiomycetes</taxon>
        <taxon>Helotiales</taxon>
        <taxon>Mollisiaceae</taxon>
        <taxon>Phialocephala</taxon>
        <taxon>Phialocephala fortinii species complex</taxon>
    </lineage>
</organism>
<evidence type="ECO:0000256" key="7">
    <source>
        <dbReference type="ARBA" id="ARBA00023242"/>
    </source>
</evidence>
<sequence length="212" mass="23654">MQNSRKKRTTRDTPQRTHAGSRMQVACITCKERKLKCDDQVPACANCDRHGLKCFVEDPATKRRQARNYLETLEQRVAHLEGLLQQARPDGTPSVTSMQSVDNGSSSQRQEDYEINDLASKAGMLDLKAAAGSEPHYLGSSSAFAFSRVLNSFLRQGISEKVSTGFNIHESHTTTPSPCLLPDYDTGVILSNANFQNINPHYPFLHEPTFRL</sequence>
<dbReference type="GO" id="GO:0043565">
    <property type="term" value="F:sequence-specific DNA binding"/>
    <property type="evidence" value="ECO:0007669"/>
    <property type="project" value="TreeGrafter"/>
</dbReference>
<evidence type="ECO:0000256" key="4">
    <source>
        <dbReference type="ARBA" id="ARBA00023015"/>
    </source>
</evidence>
<feature type="region of interest" description="Disordered" evidence="8">
    <location>
        <begin position="1"/>
        <end position="22"/>
    </location>
</feature>
<dbReference type="PANTHER" id="PTHR47782">
    <property type="entry name" value="ZN(II)2CYS6 TRANSCRIPTION FACTOR (EUROFUNG)-RELATED"/>
    <property type="match status" value="1"/>
</dbReference>
<evidence type="ECO:0000313" key="10">
    <source>
        <dbReference type="EMBL" id="CZR56381.1"/>
    </source>
</evidence>
<dbReference type="GO" id="GO:0005634">
    <property type="term" value="C:nucleus"/>
    <property type="evidence" value="ECO:0007669"/>
    <property type="project" value="UniProtKB-SubCell"/>
</dbReference>
<dbReference type="Gene3D" id="4.10.240.10">
    <property type="entry name" value="Zn(2)-C6 fungal-type DNA-binding domain"/>
    <property type="match status" value="1"/>
</dbReference>
<evidence type="ECO:0000256" key="3">
    <source>
        <dbReference type="ARBA" id="ARBA00022833"/>
    </source>
</evidence>
<proteinExistence type="predicted"/>
<evidence type="ECO:0000256" key="8">
    <source>
        <dbReference type="SAM" id="MobiDB-lite"/>
    </source>
</evidence>
<dbReference type="OrthoDB" id="3598904at2759"/>
<keyword evidence="2" id="KW-0479">Metal-binding</keyword>
<accession>A0A1L7WUA9</accession>
<dbReference type="InterPro" id="IPR052202">
    <property type="entry name" value="Yeast_MetPath_Reg"/>
</dbReference>
<name>A0A1L7WUA9_9HELO</name>
<dbReference type="GO" id="GO:0045944">
    <property type="term" value="P:positive regulation of transcription by RNA polymerase II"/>
    <property type="evidence" value="ECO:0007669"/>
    <property type="project" value="TreeGrafter"/>
</dbReference>
<keyword evidence="6" id="KW-0804">Transcription</keyword>
<dbReference type="PANTHER" id="PTHR47782:SF12">
    <property type="entry name" value="ZN(II)2CYS6 TRANSCRIPTION FACTOR (EUROFUNG)"/>
    <property type="match status" value="1"/>
</dbReference>
<keyword evidence="4" id="KW-0805">Transcription regulation</keyword>
<keyword evidence="3" id="KW-0862">Zinc</keyword>
<dbReference type="SUPFAM" id="SSF57701">
    <property type="entry name" value="Zn2/Cys6 DNA-binding domain"/>
    <property type="match status" value="1"/>
</dbReference>
<dbReference type="Proteomes" id="UP000184330">
    <property type="component" value="Unassembled WGS sequence"/>
</dbReference>
<feature type="region of interest" description="Disordered" evidence="8">
    <location>
        <begin position="87"/>
        <end position="111"/>
    </location>
</feature>
<dbReference type="CDD" id="cd14653">
    <property type="entry name" value="ZIP_Gal4p-like"/>
    <property type="match status" value="1"/>
</dbReference>
<evidence type="ECO:0000259" key="9">
    <source>
        <dbReference type="PROSITE" id="PS50048"/>
    </source>
</evidence>
<evidence type="ECO:0000313" key="11">
    <source>
        <dbReference type="Proteomes" id="UP000184330"/>
    </source>
</evidence>
<evidence type="ECO:0000256" key="2">
    <source>
        <dbReference type="ARBA" id="ARBA00022723"/>
    </source>
</evidence>
<keyword evidence="5" id="KW-0238">DNA-binding</keyword>